<dbReference type="Gene3D" id="3.30.420.40">
    <property type="match status" value="2"/>
</dbReference>
<sequence>MENINYKVVGVMSGTSLDGVDLVYCEIYEDATWKFNIYEARTYAYSSLWKSKLENAISLAAEELEELDIAYTKYLSEVINQFKSEFSLNDIDAVCSHGHTVFHEPHNGITKQIGNRPELASLINELVVCNFRVQDVELGGQGAPLVPIGDQLLFSNFDFCLNLGGFANVSYQENEIRIAFDICPVNIVMNVFARQLGEEYDKGGAIARTGKIHEELLNELNQLSYYQKTPPKSLGLEWVKAEVLPIIQKFTLVEKDVLRTFVEHVAIQLSEVIQPNKTVLVTGGGAYHSFLMERTEKLAGVSIELPENELVEFKEALIFAFLGVLRMCNKVNCLKSVTGAKHDHSSGYIYKP</sequence>
<dbReference type="Proteomes" id="UP000199138">
    <property type="component" value="Unassembled WGS sequence"/>
</dbReference>
<evidence type="ECO:0000313" key="2">
    <source>
        <dbReference type="Proteomes" id="UP000199138"/>
    </source>
</evidence>
<dbReference type="Pfam" id="PF03702">
    <property type="entry name" value="AnmK"/>
    <property type="match status" value="1"/>
</dbReference>
<dbReference type="STRING" id="1224947.SAMN05216480_101616"/>
<dbReference type="RefSeq" id="WP_093022848.1">
    <property type="nucleotide sequence ID" value="NZ_FPBK01000001.1"/>
</dbReference>
<dbReference type="NCBIfam" id="NF007144">
    <property type="entry name" value="PRK09585.2-3"/>
    <property type="match status" value="1"/>
</dbReference>
<dbReference type="GO" id="GO:0006040">
    <property type="term" value="P:amino sugar metabolic process"/>
    <property type="evidence" value="ECO:0007669"/>
    <property type="project" value="InterPro"/>
</dbReference>
<organism evidence="1 2">
    <name type="scientific">Pustulibacterium marinum</name>
    <dbReference type="NCBI Taxonomy" id="1224947"/>
    <lineage>
        <taxon>Bacteria</taxon>
        <taxon>Pseudomonadati</taxon>
        <taxon>Bacteroidota</taxon>
        <taxon>Flavobacteriia</taxon>
        <taxon>Flavobacteriales</taxon>
        <taxon>Flavobacteriaceae</taxon>
        <taxon>Pustulibacterium</taxon>
    </lineage>
</organism>
<dbReference type="InterPro" id="IPR043129">
    <property type="entry name" value="ATPase_NBD"/>
</dbReference>
<dbReference type="OrthoDB" id="9763949at2"/>
<dbReference type="InterPro" id="IPR005338">
    <property type="entry name" value="Anhydro_N_Ac-Mur_kinase"/>
</dbReference>
<dbReference type="PANTHER" id="PTHR30605">
    <property type="entry name" value="ANHYDRO-N-ACETYLMURAMIC ACID KINASE"/>
    <property type="match status" value="1"/>
</dbReference>
<dbReference type="GO" id="GO:0016773">
    <property type="term" value="F:phosphotransferase activity, alcohol group as acceptor"/>
    <property type="evidence" value="ECO:0007669"/>
    <property type="project" value="InterPro"/>
</dbReference>
<reference evidence="1 2" key="1">
    <citation type="submission" date="2016-10" db="EMBL/GenBank/DDBJ databases">
        <authorList>
            <person name="de Groot N.N."/>
        </authorList>
    </citation>
    <scope>NUCLEOTIDE SEQUENCE [LARGE SCALE GENOMIC DNA]</scope>
    <source>
        <strain evidence="1 2">CGMCC 1.12333</strain>
    </source>
</reference>
<keyword evidence="2" id="KW-1185">Reference proteome</keyword>
<protein>
    <submittedName>
        <fullName evidence="1">Anhydro-N-acetylmuramic acid kinase</fullName>
    </submittedName>
</protein>
<evidence type="ECO:0000313" key="1">
    <source>
        <dbReference type="EMBL" id="SFU30985.1"/>
    </source>
</evidence>
<keyword evidence="1" id="KW-0418">Kinase</keyword>
<dbReference type="SUPFAM" id="SSF53067">
    <property type="entry name" value="Actin-like ATPase domain"/>
    <property type="match status" value="1"/>
</dbReference>
<dbReference type="GO" id="GO:0009254">
    <property type="term" value="P:peptidoglycan turnover"/>
    <property type="evidence" value="ECO:0007669"/>
    <property type="project" value="InterPro"/>
</dbReference>
<gene>
    <name evidence="1" type="ORF">SAMN05216480_101616</name>
</gene>
<keyword evidence="1" id="KW-0808">Transferase</keyword>
<name>A0A1I7F4E6_9FLAO</name>
<dbReference type="GO" id="GO:0016301">
    <property type="term" value="F:kinase activity"/>
    <property type="evidence" value="ECO:0007669"/>
    <property type="project" value="UniProtKB-KW"/>
</dbReference>
<dbReference type="EMBL" id="FPBK01000001">
    <property type="protein sequence ID" value="SFU30985.1"/>
    <property type="molecule type" value="Genomic_DNA"/>
</dbReference>
<dbReference type="GO" id="GO:0005524">
    <property type="term" value="F:ATP binding"/>
    <property type="evidence" value="ECO:0007669"/>
    <property type="project" value="InterPro"/>
</dbReference>
<accession>A0A1I7F4E6</accession>
<dbReference type="PANTHER" id="PTHR30605:SF0">
    <property type="entry name" value="ANHYDRO-N-ACETYLMURAMIC ACID KINASE"/>
    <property type="match status" value="1"/>
</dbReference>
<proteinExistence type="predicted"/>
<dbReference type="AlphaFoldDB" id="A0A1I7F4E6"/>